<gene>
    <name evidence="1" type="ORF">TIFTF001_006470</name>
</gene>
<proteinExistence type="predicted"/>
<organism evidence="1 2">
    <name type="scientific">Ficus carica</name>
    <name type="common">Common fig</name>
    <dbReference type="NCBI Taxonomy" id="3494"/>
    <lineage>
        <taxon>Eukaryota</taxon>
        <taxon>Viridiplantae</taxon>
        <taxon>Streptophyta</taxon>
        <taxon>Embryophyta</taxon>
        <taxon>Tracheophyta</taxon>
        <taxon>Spermatophyta</taxon>
        <taxon>Magnoliopsida</taxon>
        <taxon>eudicotyledons</taxon>
        <taxon>Gunneridae</taxon>
        <taxon>Pentapetalae</taxon>
        <taxon>rosids</taxon>
        <taxon>fabids</taxon>
        <taxon>Rosales</taxon>
        <taxon>Moraceae</taxon>
        <taxon>Ficeae</taxon>
        <taxon>Ficus</taxon>
    </lineage>
</organism>
<dbReference type="EMBL" id="BTGU01000006">
    <property type="protein sequence ID" value="GMN37012.1"/>
    <property type="molecule type" value="Genomic_DNA"/>
</dbReference>
<sequence length="71" mass="8522">MRAYLGDLEEEEQQQQEQPFSQMNYWCLIRCGEVQDMREMATVSGQLIWEISLIFIKERALWYPPLPILDI</sequence>
<name>A0AA87ZN19_FICCA</name>
<dbReference type="AlphaFoldDB" id="A0AA87ZN19"/>
<keyword evidence="2" id="KW-1185">Reference proteome</keyword>
<evidence type="ECO:0000313" key="2">
    <source>
        <dbReference type="Proteomes" id="UP001187192"/>
    </source>
</evidence>
<protein>
    <submittedName>
        <fullName evidence="1">Uncharacterized protein</fullName>
    </submittedName>
</protein>
<accession>A0AA87ZN19</accession>
<comment type="caution">
    <text evidence="1">The sequence shown here is derived from an EMBL/GenBank/DDBJ whole genome shotgun (WGS) entry which is preliminary data.</text>
</comment>
<reference evidence="1" key="1">
    <citation type="submission" date="2023-07" db="EMBL/GenBank/DDBJ databases">
        <title>draft genome sequence of fig (Ficus carica).</title>
        <authorList>
            <person name="Takahashi T."/>
            <person name="Nishimura K."/>
        </authorList>
    </citation>
    <scope>NUCLEOTIDE SEQUENCE</scope>
</reference>
<evidence type="ECO:0000313" key="1">
    <source>
        <dbReference type="EMBL" id="GMN37012.1"/>
    </source>
</evidence>
<dbReference type="Proteomes" id="UP001187192">
    <property type="component" value="Unassembled WGS sequence"/>
</dbReference>